<proteinExistence type="predicted"/>
<evidence type="ECO:0000313" key="2">
    <source>
        <dbReference type="EMBL" id="KAF3536998.1"/>
    </source>
</evidence>
<organism evidence="2 3">
    <name type="scientific">Brassica cretica</name>
    <name type="common">Mustard</name>
    <dbReference type="NCBI Taxonomy" id="69181"/>
    <lineage>
        <taxon>Eukaryota</taxon>
        <taxon>Viridiplantae</taxon>
        <taxon>Streptophyta</taxon>
        <taxon>Embryophyta</taxon>
        <taxon>Tracheophyta</taxon>
        <taxon>Spermatophyta</taxon>
        <taxon>Magnoliopsida</taxon>
        <taxon>eudicotyledons</taxon>
        <taxon>Gunneridae</taxon>
        <taxon>Pentapetalae</taxon>
        <taxon>rosids</taxon>
        <taxon>malvids</taxon>
        <taxon>Brassicales</taxon>
        <taxon>Brassicaceae</taxon>
        <taxon>Brassiceae</taxon>
        <taxon>Brassica</taxon>
    </lineage>
</organism>
<protein>
    <submittedName>
        <fullName evidence="2">Uncharacterized protein</fullName>
    </submittedName>
</protein>
<name>A0A8S9QEG4_BRACR</name>
<gene>
    <name evidence="2" type="ORF">F2Q69_00022717</name>
</gene>
<feature type="region of interest" description="Disordered" evidence="1">
    <location>
        <begin position="155"/>
        <end position="181"/>
    </location>
</feature>
<reference evidence="2" key="1">
    <citation type="submission" date="2019-12" db="EMBL/GenBank/DDBJ databases">
        <title>Genome sequencing and annotation of Brassica cretica.</title>
        <authorList>
            <person name="Studholme D.J."/>
            <person name="Sarris P."/>
        </authorList>
    </citation>
    <scope>NUCLEOTIDE SEQUENCE</scope>
    <source>
        <strain evidence="2">PFS-109/04</strain>
        <tissue evidence="2">Leaf</tissue>
    </source>
</reference>
<dbReference type="Proteomes" id="UP000712600">
    <property type="component" value="Unassembled WGS sequence"/>
</dbReference>
<accession>A0A8S9QEG4</accession>
<feature type="compositionally biased region" description="Polar residues" evidence="1">
    <location>
        <begin position="162"/>
        <end position="171"/>
    </location>
</feature>
<comment type="caution">
    <text evidence="2">The sequence shown here is derived from an EMBL/GenBank/DDBJ whole genome shotgun (WGS) entry which is preliminary data.</text>
</comment>
<sequence>MGLLRSSGDSIEGLMRMHGLMLYRRFGRARSLRTDQILVRDRSLRSDRAPARAQSLLEFGRYLFVKKKSTLKEYLSKKVSTFSSSGIWTLTSSQPFSTPTVCLAEEAEAIEGRAEEEEEDDFWQVVKEEKLQEGDFEVESLMSFGGSHWCRSMPDIKHRSTHTGPNRSTGTPEHRSMMPTESTASWNTVKILTHEEFAAKHQHADTHIDRQTEAAIDRQTEAAIDEHLLPTECKCQR</sequence>
<evidence type="ECO:0000256" key="1">
    <source>
        <dbReference type="SAM" id="MobiDB-lite"/>
    </source>
</evidence>
<dbReference type="AlphaFoldDB" id="A0A8S9QEG4"/>
<dbReference type="EMBL" id="QGKX02001290">
    <property type="protein sequence ID" value="KAF3536998.1"/>
    <property type="molecule type" value="Genomic_DNA"/>
</dbReference>
<evidence type="ECO:0000313" key="3">
    <source>
        <dbReference type="Proteomes" id="UP000712600"/>
    </source>
</evidence>